<reference evidence="6 7" key="1">
    <citation type="journal article" date="2015" name="Microbes Environ.">
        <title>Distribution and evolution of nitrogen fixation genes in the phylum bacteroidetes.</title>
        <authorList>
            <person name="Inoue J."/>
            <person name="Oshima K."/>
            <person name="Suda W."/>
            <person name="Sakamoto M."/>
            <person name="Iino T."/>
            <person name="Noda S."/>
            <person name="Hongoh Y."/>
            <person name="Hattori M."/>
            <person name="Ohkuma M."/>
        </authorList>
    </citation>
    <scope>NUCLEOTIDE SEQUENCE [LARGE SCALE GENOMIC DNA]</scope>
    <source>
        <strain evidence="6">JCM 15548</strain>
    </source>
</reference>
<evidence type="ECO:0000256" key="3">
    <source>
        <dbReference type="PROSITE-ProRule" id="PRU00169"/>
    </source>
</evidence>
<dbReference type="InterPro" id="IPR001789">
    <property type="entry name" value="Sig_transdc_resp-reg_receiver"/>
</dbReference>
<keyword evidence="2" id="KW-0238">DNA-binding</keyword>
<dbReference type="PRINTS" id="PR00038">
    <property type="entry name" value="HTHLUXR"/>
</dbReference>
<evidence type="ECO:0000313" key="6">
    <source>
        <dbReference type="EMBL" id="GAO31628.1"/>
    </source>
</evidence>
<dbReference type="SMART" id="SM00448">
    <property type="entry name" value="REC"/>
    <property type="match status" value="1"/>
</dbReference>
<proteinExistence type="predicted"/>
<dbReference type="CDD" id="cd17535">
    <property type="entry name" value="REC_NarL-like"/>
    <property type="match status" value="1"/>
</dbReference>
<dbReference type="GO" id="GO:0000160">
    <property type="term" value="P:phosphorelay signal transduction system"/>
    <property type="evidence" value="ECO:0007669"/>
    <property type="project" value="InterPro"/>
</dbReference>
<dbReference type="Pfam" id="PF00072">
    <property type="entry name" value="Response_reg"/>
    <property type="match status" value="1"/>
</dbReference>
<dbReference type="CDD" id="cd06170">
    <property type="entry name" value="LuxR_C_like"/>
    <property type="match status" value="1"/>
</dbReference>
<dbReference type="SUPFAM" id="SSF52172">
    <property type="entry name" value="CheY-like"/>
    <property type="match status" value="1"/>
</dbReference>
<evidence type="ECO:0000259" key="4">
    <source>
        <dbReference type="PROSITE" id="PS50043"/>
    </source>
</evidence>
<dbReference type="InterPro" id="IPR016032">
    <property type="entry name" value="Sig_transdc_resp-reg_C-effctor"/>
</dbReference>
<dbReference type="InterPro" id="IPR058245">
    <property type="entry name" value="NreC/VraR/RcsB-like_REC"/>
</dbReference>
<name>A0A0E9M208_9BACT</name>
<feature type="modified residue" description="4-aspartylphosphate" evidence="3">
    <location>
        <position position="60"/>
    </location>
</feature>
<accession>A0A0E9M208</accession>
<dbReference type="GO" id="GO:0006355">
    <property type="term" value="P:regulation of DNA-templated transcription"/>
    <property type="evidence" value="ECO:0007669"/>
    <property type="project" value="InterPro"/>
</dbReference>
<dbReference type="PROSITE" id="PS50110">
    <property type="entry name" value="RESPONSE_REGULATORY"/>
    <property type="match status" value="1"/>
</dbReference>
<keyword evidence="1 3" id="KW-0597">Phosphoprotein</keyword>
<dbReference type="InterPro" id="IPR000792">
    <property type="entry name" value="Tscrpt_reg_LuxR_C"/>
</dbReference>
<dbReference type="Proteomes" id="UP000032900">
    <property type="component" value="Unassembled WGS sequence"/>
</dbReference>
<dbReference type="EMBL" id="BAZW01000054">
    <property type="protein sequence ID" value="GAO31628.1"/>
    <property type="molecule type" value="Genomic_DNA"/>
</dbReference>
<dbReference type="AlphaFoldDB" id="A0A0E9M208"/>
<evidence type="ECO:0000313" key="7">
    <source>
        <dbReference type="Proteomes" id="UP000032900"/>
    </source>
</evidence>
<evidence type="ECO:0000256" key="2">
    <source>
        <dbReference type="ARBA" id="ARBA00023125"/>
    </source>
</evidence>
<dbReference type="RefSeq" id="WP_062127849.1">
    <property type="nucleotide sequence ID" value="NZ_BAZW01000054.1"/>
</dbReference>
<sequence length="222" mass="25184">MTATSQTYQVLIADSQFLVTESLRQILAASGEYEVLGVARYAYQLKALLDDVVPDLLITDYATIDYEGLEALKTLMNSHPQMAVLVLTNQVIKADLLELSKMGIKNIICKTTDKEELFMAINFALRNRKFFSEEVLEVLMDEPKRKANGEETHHLTTTETEVVKLIAEGKTTKEIAAQKNISFHTVMTHRKNIFRKLGVNSSSELIMYAIRAGWIDNIEYYI</sequence>
<dbReference type="PANTHER" id="PTHR43214:SF43">
    <property type="entry name" value="TWO-COMPONENT RESPONSE REGULATOR"/>
    <property type="match status" value="1"/>
</dbReference>
<evidence type="ECO:0000259" key="5">
    <source>
        <dbReference type="PROSITE" id="PS50110"/>
    </source>
</evidence>
<dbReference type="InterPro" id="IPR011006">
    <property type="entry name" value="CheY-like_superfamily"/>
</dbReference>
<keyword evidence="7" id="KW-1185">Reference proteome</keyword>
<gene>
    <name evidence="6" type="ORF">JCM15548_14011</name>
</gene>
<dbReference type="GO" id="GO:0003677">
    <property type="term" value="F:DNA binding"/>
    <property type="evidence" value="ECO:0007669"/>
    <property type="project" value="UniProtKB-KW"/>
</dbReference>
<protein>
    <submittedName>
        <fullName evidence="6">Putative two-component system response regulator</fullName>
    </submittedName>
</protein>
<comment type="caution">
    <text evidence="6">The sequence shown here is derived from an EMBL/GenBank/DDBJ whole genome shotgun (WGS) entry which is preliminary data.</text>
</comment>
<dbReference type="PROSITE" id="PS50043">
    <property type="entry name" value="HTH_LUXR_2"/>
    <property type="match status" value="1"/>
</dbReference>
<feature type="domain" description="HTH luxR-type" evidence="4">
    <location>
        <begin position="148"/>
        <end position="213"/>
    </location>
</feature>
<dbReference type="STRING" id="1236989.JCM15548_14011"/>
<dbReference type="InterPro" id="IPR039420">
    <property type="entry name" value="WalR-like"/>
</dbReference>
<dbReference type="Gene3D" id="3.40.50.2300">
    <property type="match status" value="1"/>
</dbReference>
<dbReference type="SUPFAM" id="SSF46894">
    <property type="entry name" value="C-terminal effector domain of the bipartite response regulators"/>
    <property type="match status" value="1"/>
</dbReference>
<feature type="domain" description="Response regulatory" evidence="5">
    <location>
        <begin position="9"/>
        <end position="125"/>
    </location>
</feature>
<dbReference type="Pfam" id="PF00196">
    <property type="entry name" value="GerE"/>
    <property type="match status" value="1"/>
</dbReference>
<evidence type="ECO:0000256" key="1">
    <source>
        <dbReference type="ARBA" id="ARBA00022553"/>
    </source>
</evidence>
<dbReference type="SMART" id="SM00421">
    <property type="entry name" value="HTH_LUXR"/>
    <property type="match status" value="1"/>
</dbReference>
<organism evidence="6 7">
    <name type="scientific">Geofilum rubicundum JCM 15548</name>
    <dbReference type="NCBI Taxonomy" id="1236989"/>
    <lineage>
        <taxon>Bacteria</taxon>
        <taxon>Pseudomonadati</taxon>
        <taxon>Bacteroidota</taxon>
        <taxon>Bacteroidia</taxon>
        <taxon>Marinilabiliales</taxon>
        <taxon>Marinilabiliaceae</taxon>
        <taxon>Geofilum</taxon>
    </lineage>
</organism>
<dbReference type="PANTHER" id="PTHR43214">
    <property type="entry name" value="TWO-COMPONENT RESPONSE REGULATOR"/>
    <property type="match status" value="1"/>
</dbReference>